<evidence type="ECO:0000313" key="3">
    <source>
        <dbReference type="EMBL" id="ABM70083.1"/>
    </source>
</evidence>
<keyword evidence="2" id="KW-0812">Transmembrane</keyword>
<dbReference type="eggNOG" id="ENOG50308UM">
    <property type="taxonomic scope" value="Bacteria"/>
</dbReference>
<accession>A2BQM2</accession>
<dbReference type="Proteomes" id="UP000002590">
    <property type="component" value="Chromosome"/>
</dbReference>
<dbReference type="EMBL" id="CP000551">
    <property type="protein sequence ID" value="ABM70083.1"/>
    <property type="molecule type" value="Genomic_DNA"/>
</dbReference>
<sequence length="145" mass="16998">MNKKETTNPKELKNQNYEAKKMNTSSNLKKKKDKELPWWVELLFVQIGLPDKLLIKILQAKKTSKELIKNEKKSIIIFLFVITTLAYFYPVIKHAKNKLDCEAIAKNYIIKNKNTIGINNREIKMLSTNFCYGGEEIYEIENLKN</sequence>
<evidence type="ECO:0000256" key="2">
    <source>
        <dbReference type="SAM" id="Phobius"/>
    </source>
</evidence>
<dbReference type="OrthoDB" id="540261at2"/>
<dbReference type="HOGENOM" id="CLU_149332_0_0_3"/>
<organism evidence="3 4">
    <name type="scientific">Prochlorococcus marinus (strain AS9601)</name>
    <dbReference type="NCBI Taxonomy" id="146891"/>
    <lineage>
        <taxon>Bacteria</taxon>
        <taxon>Bacillati</taxon>
        <taxon>Cyanobacteriota</taxon>
        <taxon>Cyanophyceae</taxon>
        <taxon>Synechococcales</taxon>
        <taxon>Prochlorococcaceae</taxon>
        <taxon>Prochlorococcus</taxon>
    </lineage>
</organism>
<keyword evidence="2" id="KW-0472">Membrane</keyword>
<reference evidence="3 4" key="1">
    <citation type="journal article" date="2007" name="PLoS Genet.">
        <title>Patterns and implications of gene gain and loss in the evolution of Prochlorococcus.</title>
        <authorList>
            <person name="Kettler G.C."/>
            <person name="Martiny A.C."/>
            <person name="Huang K."/>
            <person name="Zucker J."/>
            <person name="Coleman M.L."/>
            <person name="Rodrigue S."/>
            <person name="Chen F."/>
            <person name="Lapidus A."/>
            <person name="Ferriera S."/>
            <person name="Johnson J."/>
            <person name="Steglich C."/>
            <person name="Church G.M."/>
            <person name="Richardson P."/>
            <person name="Chisholm S.W."/>
        </authorList>
    </citation>
    <scope>NUCLEOTIDE SEQUENCE [LARGE SCALE GENOMIC DNA]</scope>
    <source>
        <strain evidence="3 4">AS9601</strain>
    </source>
</reference>
<name>A2BQM2_PROMS</name>
<gene>
    <name evidence="3" type="ordered locus">A9601_07971</name>
</gene>
<protein>
    <submittedName>
        <fullName evidence="3">Hypothetical membrane protein</fullName>
    </submittedName>
</protein>
<feature type="transmembrane region" description="Helical" evidence="2">
    <location>
        <begin position="75"/>
        <end position="92"/>
    </location>
</feature>
<proteinExistence type="predicted"/>
<keyword evidence="2" id="KW-1133">Transmembrane helix</keyword>
<dbReference type="KEGG" id="pmb:A9601_07971"/>
<dbReference type="AlphaFoldDB" id="A2BQM2"/>
<evidence type="ECO:0000313" key="4">
    <source>
        <dbReference type="Proteomes" id="UP000002590"/>
    </source>
</evidence>
<feature type="region of interest" description="Disordered" evidence="1">
    <location>
        <begin position="1"/>
        <end position="28"/>
    </location>
</feature>
<dbReference type="RefSeq" id="WP_011818244.1">
    <property type="nucleotide sequence ID" value="NC_008816.1"/>
</dbReference>
<evidence type="ECO:0000256" key="1">
    <source>
        <dbReference type="SAM" id="MobiDB-lite"/>
    </source>
</evidence>
<feature type="compositionally biased region" description="Basic and acidic residues" evidence="1">
    <location>
        <begin position="1"/>
        <end position="21"/>
    </location>
</feature>
<dbReference type="STRING" id="146891.A9601_07971"/>